<dbReference type="EMBL" id="HACM01000282">
    <property type="protein sequence ID" value="CRZ00724.1"/>
    <property type="molecule type" value="Transcribed_RNA"/>
</dbReference>
<organism evidence="1">
    <name type="scientific">Spongospora subterranea</name>
    <dbReference type="NCBI Taxonomy" id="70186"/>
    <lineage>
        <taxon>Eukaryota</taxon>
        <taxon>Sar</taxon>
        <taxon>Rhizaria</taxon>
        <taxon>Endomyxa</taxon>
        <taxon>Phytomyxea</taxon>
        <taxon>Plasmodiophorida</taxon>
        <taxon>Plasmodiophoridae</taxon>
        <taxon>Spongospora</taxon>
    </lineage>
</organism>
<dbReference type="AlphaFoldDB" id="A0A0H5QYS3"/>
<feature type="non-terminal residue" evidence="1">
    <location>
        <position position="161"/>
    </location>
</feature>
<evidence type="ECO:0000313" key="1">
    <source>
        <dbReference type="EMBL" id="CRZ00724.1"/>
    </source>
</evidence>
<name>A0A0H5QYS3_9EUKA</name>
<protein>
    <submittedName>
        <fullName evidence="1">Uncharacterized protein</fullName>
    </submittedName>
</protein>
<proteinExistence type="predicted"/>
<reference evidence="1" key="1">
    <citation type="submission" date="2015-04" db="EMBL/GenBank/DDBJ databases">
        <title>The genome sequence of the plant pathogenic Rhizarian Plasmodiophora brassicae reveals insights in its biotrophic life cycle and the origin of chitin synthesis.</title>
        <authorList>
            <person name="Schwelm A."/>
            <person name="Fogelqvist J."/>
            <person name="Knaust A."/>
            <person name="Julke S."/>
            <person name="Lilja T."/>
            <person name="Dhandapani V."/>
            <person name="Bonilla-Rosso G."/>
            <person name="Karlsson M."/>
            <person name="Shevchenko A."/>
            <person name="Choi S.R."/>
            <person name="Kim H.G."/>
            <person name="Park J.Y."/>
            <person name="Lim Y.P."/>
            <person name="Ludwig-Muller J."/>
            <person name="Dixelius C."/>
        </authorList>
    </citation>
    <scope>NUCLEOTIDE SEQUENCE</scope>
    <source>
        <tissue evidence="1">Potato root galls</tissue>
    </source>
</reference>
<accession>A0A0H5QYS3</accession>
<sequence length="161" mass="17910">MPAFKRIPPTAIVYTKRISKKHSRTVPPRRTNPGVDDPISVSAVRKILSQLQSYINSNRFSIAVLVIVVGGTTSLLWSPAPTCINVRHVDEVINCERSSRSTSQMSPVTLYQEIISTLCLSILLASIRHIGAALFNASHFQWIVNHIPSHIVGKKLRKHIP</sequence>